<evidence type="ECO:0000256" key="10">
    <source>
        <dbReference type="ARBA" id="ARBA00023136"/>
    </source>
</evidence>
<name>A0A4Q1CAX3_9BACT</name>
<feature type="signal peptide" evidence="14">
    <location>
        <begin position="1"/>
        <end position="30"/>
    </location>
</feature>
<keyword evidence="4" id="KW-0410">Iron transport</keyword>
<evidence type="ECO:0000256" key="11">
    <source>
        <dbReference type="ARBA" id="ARBA00023237"/>
    </source>
</evidence>
<accession>A0A4Q1CAX3</accession>
<comment type="similarity">
    <text evidence="12">Belongs to the TonB-dependent receptor family.</text>
</comment>
<evidence type="ECO:0000256" key="14">
    <source>
        <dbReference type="SAM" id="SignalP"/>
    </source>
</evidence>
<dbReference type="RefSeq" id="WP_129047601.1">
    <property type="nucleotide sequence ID" value="NZ_SDHX01000001.1"/>
</dbReference>
<dbReference type="EMBL" id="SDHX01000001">
    <property type="protein sequence ID" value="RXK56235.1"/>
    <property type="molecule type" value="Genomic_DNA"/>
</dbReference>
<keyword evidence="7" id="KW-0408">Iron</keyword>
<feature type="chain" id="PRO_5020370536" description="TonB-dependent receptor plug domain-containing protein" evidence="14">
    <location>
        <begin position="31"/>
        <end position="990"/>
    </location>
</feature>
<evidence type="ECO:0000256" key="1">
    <source>
        <dbReference type="ARBA" id="ARBA00004571"/>
    </source>
</evidence>
<dbReference type="PANTHER" id="PTHR32552">
    <property type="entry name" value="FERRICHROME IRON RECEPTOR-RELATED"/>
    <property type="match status" value="1"/>
</dbReference>
<proteinExistence type="inferred from homology"/>
<dbReference type="InterPro" id="IPR037066">
    <property type="entry name" value="Plug_dom_sf"/>
</dbReference>
<feature type="domain" description="TonB-dependent receptor plug" evidence="15">
    <location>
        <begin position="123"/>
        <end position="225"/>
    </location>
</feature>
<evidence type="ECO:0000256" key="3">
    <source>
        <dbReference type="ARBA" id="ARBA00022452"/>
    </source>
</evidence>
<dbReference type="PANTHER" id="PTHR32552:SF81">
    <property type="entry name" value="TONB-DEPENDENT OUTER MEMBRANE RECEPTOR"/>
    <property type="match status" value="1"/>
</dbReference>
<dbReference type="OrthoDB" id="175232at2"/>
<evidence type="ECO:0000256" key="6">
    <source>
        <dbReference type="ARBA" id="ARBA00022729"/>
    </source>
</evidence>
<evidence type="ECO:0000313" key="16">
    <source>
        <dbReference type="EMBL" id="RXK56235.1"/>
    </source>
</evidence>
<evidence type="ECO:0000256" key="9">
    <source>
        <dbReference type="ARBA" id="ARBA00023077"/>
    </source>
</evidence>
<evidence type="ECO:0000256" key="13">
    <source>
        <dbReference type="SAM" id="MobiDB-lite"/>
    </source>
</evidence>
<evidence type="ECO:0000259" key="15">
    <source>
        <dbReference type="Pfam" id="PF07715"/>
    </source>
</evidence>
<keyword evidence="17" id="KW-1185">Reference proteome</keyword>
<keyword evidence="8" id="KW-0406">Ion transport</keyword>
<dbReference type="AlphaFoldDB" id="A0A4Q1CAX3"/>
<evidence type="ECO:0000256" key="7">
    <source>
        <dbReference type="ARBA" id="ARBA00023004"/>
    </source>
</evidence>
<dbReference type="InterPro" id="IPR010917">
    <property type="entry name" value="TonB_rcpt_CS"/>
</dbReference>
<keyword evidence="6 14" id="KW-0732">Signal</keyword>
<organism evidence="16 17">
    <name type="scientific">Oleiharenicola lentus</name>
    <dbReference type="NCBI Taxonomy" id="2508720"/>
    <lineage>
        <taxon>Bacteria</taxon>
        <taxon>Pseudomonadati</taxon>
        <taxon>Verrucomicrobiota</taxon>
        <taxon>Opitutia</taxon>
        <taxon>Opitutales</taxon>
        <taxon>Opitutaceae</taxon>
        <taxon>Oleiharenicola</taxon>
    </lineage>
</organism>
<dbReference type="GO" id="GO:0006826">
    <property type="term" value="P:iron ion transport"/>
    <property type="evidence" value="ECO:0007669"/>
    <property type="project" value="UniProtKB-KW"/>
</dbReference>
<feature type="region of interest" description="Disordered" evidence="13">
    <location>
        <begin position="58"/>
        <end position="82"/>
    </location>
</feature>
<dbReference type="InterPro" id="IPR036942">
    <property type="entry name" value="Beta-barrel_TonB_sf"/>
</dbReference>
<sequence>MNPHKTPIDLAKRIMAIGLAGLLTTSTATAQSTDANAFRQLQEENAALRKRLAEIEGRTQPATPSDTRPQAAAPAVQPAATSLAAEPVDKDVLVLSPFEVSGEKDYGYLKTNSATATKIGMDIQKVPLNISVISEDFIKDTNMKDIQDVLRYQSSSAGDGRMGIIQPATGFTPSGIMTLRGFPINSRLRNGLLRYNAYSLDNVERVEVIKGPAAVFFGNAFPGGVINYVTKQPSFSKIPTTVTASYSGYDDRIGGERVTLDTNQVFSEKAAMRVVGAWDNGIGNQRFEYQKGYSVNAGLTLIPFKSGRLKVAIEGEVLQRLRNQDDNSYIWPTQWLDDYKAPPAALLTLTGLSATAYQARIFNNVGQWIADKRNAANDQYLPLYTSVARGAYITDASGNRVLDEKFNYYGSGTYTKDENSTFAVVTDFKATDWLDIRHNYTSVQSRFDRVFSSANPYADGRRYNLGGVATQGYQIDAYYHQLDAVFKASFAGMDNKILVGGLMGETYNSFYGSNNHTNLFPFYGYLPGAYDKPDEGYVSPIPAAFRHPVLGWGVDKQFIRDRFGKILTPQQIFSEYDPGVHMNPDIRRITPIDRGLVDHSRPKREEWYVNWQGSAFDNRLTAFLGYREEKTSTVGQLVAANPPWFIVDDFALQNIPQADWVTYGLSPIFSRPRTTKGSSKMIGASFEVKKNVSVYASVSQTFLPSGVTYLGGDYDPNAVNTRATLLGLNGSTENARLVSEGGLTEVQNEKGLNMEFGVKVALDDNKIVGTASVFRVNRKNRVLDDTLRQFNEPLNYLLPNKQGTFSRIVRWYSASAEEENEGAEFEVIWTPKRNYQAVISGSWIWRSETLADPSLALTPTSTVAQRIQNEITFSSRLINTPEFRFNVFQKYTFSDNFIGDYGRGFSIGLGTRYSSEINIQNNVNMWTARGGLAAGDYVVFDTVFSYPFEVFGYKLSGTLNVSNVTDKEYSEGNYNLAEPRSYMFSLGMKF</sequence>
<keyword evidence="3 12" id="KW-1134">Transmembrane beta strand</keyword>
<protein>
    <recommendedName>
        <fullName evidence="15">TonB-dependent receptor plug domain-containing protein</fullName>
    </recommendedName>
</protein>
<evidence type="ECO:0000256" key="12">
    <source>
        <dbReference type="PROSITE-ProRule" id="PRU01360"/>
    </source>
</evidence>
<dbReference type="GO" id="GO:0009279">
    <property type="term" value="C:cell outer membrane"/>
    <property type="evidence" value="ECO:0007669"/>
    <property type="project" value="UniProtKB-SubCell"/>
</dbReference>
<dbReference type="InterPro" id="IPR039426">
    <property type="entry name" value="TonB-dep_rcpt-like"/>
</dbReference>
<dbReference type="PROSITE" id="PS52016">
    <property type="entry name" value="TONB_DEPENDENT_REC_3"/>
    <property type="match status" value="1"/>
</dbReference>
<dbReference type="Gene3D" id="2.170.130.10">
    <property type="entry name" value="TonB-dependent receptor, plug domain"/>
    <property type="match status" value="1"/>
</dbReference>
<comment type="subcellular location">
    <subcellularLocation>
        <location evidence="1 12">Cell outer membrane</location>
        <topology evidence="1 12">Multi-pass membrane protein</topology>
    </subcellularLocation>
</comment>
<comment type="caution">
    <text evidence="16">The sequence shown here is derived from an EMBL/GenBank/DDBJ whole genome shotgun (WGS) entry which is preliminary data.</text>
</comment>
<dbReference type="InterPro" id="IPR012910">
    <property type="entry name" value="Plug_dom"/>
</dbReference>
<evidence type="ECO:0000256" key="2">
    <source>
        <dbReference type="ARBA" id="ARBA00022448"/>
    </source>
</evidence>
<dbReference type="Gene3D" id="2.40.170.20">
    <property type="entry name" value="TonB-dependent receptor, beta-barrel domain"/>
    <property type="match status" value="1"/>
</dbReference>
<evidence type="ECO:0000256" key="8">
    <source>
        <dbReference type="ARBA" id="ARBA00023065"/>
    </source>
</evidence>
<evidence type="ECO:0000256" key="5">
    <source>
        <dbReference type="ARBA" id="ARBA00022692"/>
    </source>
</evidence>
<dbReference type="SUPFAM" id="SSF56935">
    <property type="entry name" value="Porins"/>
    <property type="match status" value="1"/>
</dbReference>
<dbReference type="Pfam" id="PF07715">
    <property type="entry name" value="Plug"/>
    <property type="match status" value="1"/>
</dbReference>
<evidence type="ECO:0000256" key="4">
    <source>
        <dbReference type="ARBA" id="ARBA00022496"/>
    </source>
</evidence>
<feature type="compositionally biased region" description="Low complexity" evidence="13">
    <location>
        <begin position="69"/>
        <end position="82"/>
    </location>
</feature>
<keyword evidence="11 12" id="KW-0998">Cell outer membrane</keyword>
<keyword evidence="2 12" id="KW-0813">Transport</keyword>
<gene>
    <name evidence="16" type="ORF">ESB00_10280</name>
</gene>
<dbReference type="PROSITE" id="PS01156">
    <property type="entry name" value="TONB_DEPENDENT_REC_2"/>
    <property type="match status" value="1"/>
</dbReference>
<reference evidence="16 17" key="1">
    <citation type="submission" date="2019-01" db="EMBL/GenBank/DDBJ databases">
        <title>Lacunisphaera sp. strain TWA-58.</title>
        <authorList>
            <person name="Chen W.-M."/>
        </authorList>
    </citation>
    <scope>NUCLEOTIDE SEQUENCE [LARGE SCALE GENOMIC DNA]</scope>
    <source>
        <strain evidence="16 17">TWA-58</strain>
    </source>
</reference>
<dbReference type="Proteomes" id="UP000290218">
    <property type="component" value="Unassembled WGS sequence"/>
</dbReference>
<keyword evidence="5 12" id="KW-0812">Transmembrane</keyword>
<keyword evidence="10 12" id="KW-0472">Membrane</keyword>
<keyword evidence="9" id="KW-0798">TonB box</keyword>
<evidence type="ECO:0000313" key="17">
    <source>
        <dbReference type="Proteomes" id="UP000290218"/>
    </source>
</evidence>